<reference evidence="2 3" key="1">
    <citation type="submission" date="2019-03" db="EMBL/GenBank/DDBJ databases">
        <title>Freshwater and sediment microbial communities from various areas in North America, analyzing microbe dynamics in response to fracking.</title>
        <authorList>
            <person name="Lamendella R."/>
        </authorList>
    </citation>
    <scope>NUCLEOTIDE SEQUENCE [LARGE SCALE GENOMIC DNA]</scope>
    <source>
        <strain evidence="2 3">74A</strain>
    </source>
</reference>
<evidence type="ECO:0000259" key="1">
    <source>
        <dbReference type="PROSITE" id="PS50995"/>
    </source>
</evidence>
<dbReference type="PROSITE" id="PS50995">
    <property type="entry name" value="HTH_MARR_2"/>
    <property type="match status" value="1"/>
</dbReference>
<dbReference type="Proteomes" id="UP000294832">
    <property type="component" value="Unassembled WGS sequence"/>
</dbReference>
<comment type="caution">
    <text evidence="2">The sequence shown here is derived from an EMBL/GenBank/DDBJ whole genome shotgun (WGS) entry which is preliminary data.</text>
</comment>
<accession>A0A4R2EZU7</accession>
<dbReference type="AlphaFoldDB" id="A0A4R2EZU7"/>
<dbReference type="GO" id="GO:0003700">
    <property type="term" value="F:DNA-binding transcription factor activity"/>
    <property type="evidence" value="ECO:0007669"/>
    <property type="project" value="InterPro"/>
</dbReference>
<gene>
    <name evidence="2" type="ORF">EDC91_15412</name>
</gene>
<feature type="domain" description="HTH marR-type" evidence="1">
    <location>
        <begin position="6"/>
        <end position="140"/>
    </location>
</feature>
<dbReference type="InterPro" id="IPR036388">
    <property type="entry name" value="WH-like_DNA-bd_sf"/>
</dbReference>
<protein>
    <submittedName>
        <fullName evidence="2">MarR family transcriptional regulator</fullName>
    </submittedName>
</protein>
<dbReference type="OrthoDB" id="5295456at2"/>
<dbReference type="PRINTS" id="PR00598">
    <property type="entry name" value="HTHMARR"/>
</dbReference>
<dbReference type="Gene3D" id="1.10.10.10">
    <property type="entry name" value="Winged helix-like DNA-binding domain superfamily/Winged helix DNA-binding domain"/>
    <property type="match status" value="1"/>
</dbReference>
<dbReference type="SUPFAM" id="SSF46785">
    <property type="entry name" value="Winged helix' DNA-binding domain"/>
    <property type="match status" value="1"/>
</dbReference>
<dbReference type="GO" id="GO:0006950">
    <property type="term" value="P:response to stress"/>
    <property type="evidence" value="ECO:0007669"/>
    <property type="project" value="TreeGrafter"/>
</dbReference>
<dbReference type="InterPro" id="IPR039422">
    <property type="entry name" value="MarR/SlyA-like"/>
</dbReference>
<proteinExistence type="predicted"/>
<sequence length="142" mass="15463">MPKNVEAGLVISLISLQSTIQKRIGRALSAHGIGVSEYLVLNQLYMTPTQTIRRSDLAELVGLTPSGITRLINPMEKIGLVKKEENLRDARVSLVTLSAAGKQVYEDAQVSFAQASVSLFESLGVEQLDTFTELLKTISKGF</sequence>
<dbReference type="EMBL" id="SLWF01000054">
    <property type="protein sequence ID" value="TCN76613.1"/>
    <property type="molecule type" value="Genomic_DNA"/>
</dbReference>
<evidence type="ECO:0000313" key="3">
    <source>
        <dbReference type="Proteomes" id="UP000294832"/>
    </source>
</evidence>
<keyword evidence="3" id="KW-1185">Reference proteome</keyword>
<dbReference type="SMART" id="SM00347">
    <property type="entry name" value="HTH_MARR"/>
    <property type="match status" value="1"/>
</dbReference>
<dbReference type="PANTHER" id="PTHR33164:SF57">
    <property type="entry name" value="MARR-FAMILY TRANSCRIPTIONAL REGULATOR"/>
    <property type="match status" value="1"/>
</dbReference>
<dbReference type="RefSeq" id="WP_133040649.1">
    <property type="nucleotide sequence ID" value="NZ_SLWF01000054.1"/>
</dbReference>
<organism evidence="2 3">
    <name type="scientific">Shewanella fodinae</name>
    <dbReference type="NCBI Taxonomy" id="552357"/>
    <lineage>
        <taxon>Bacteria</taxon>
        <taxon>Pseudomonadati</taxon>
        <taxon>Pseudomonadota</taxon>
        <taxon>Gammaproteobacteria</taxon>
        <taxon>Alteromonadales</taxon>
        <taxon>Shewanellaceae</taxon>
        <taxon>Shewanella</taxon>
    </lineage>
</organism>
<dbReference type="PANTHER" id="PTHR33164">
    <property type="entry name" value="TRANSCRIPTIONAL REGULATOR, MARR FAMILY"/>
    <property type="match status" value="1"/>
</dbReference>
<dbReference type="Pfam" id="PF01047">
    <property type="entry name" value="MarR"/>
    <property type="match status" value="1"/>
</dbReference>
<evidence type="ECO:0000313" key="2">
    <source>
        <dbReference type="EMBL" id="TCN76613.1"/>
    </source>
</evidence>
<name>A0A4R2EZU7_9GAMM</name>
<dbReference type="InterPro" id="IPR000835">
    <property type="entry name" value="HTH_MarR-typ"/>
</dbReference>
<dbReference type="InterPro" id="IPR036390">
    <property type="entry name" value="WH_DNA-bd_sf"/>
</dbReference>